<evidence type="ECO:0000313" key="3">
    <source>
        <dbReference type="Proteomes" id="UP000246635"/>
    </source>
</evidence>
<keyword evidence="1" id="KW-0472">Membrane</keyword>
<proteinExistence type="predicted"/>
<keyword evidence="1" id="KW-1133">Transmembrane helix</keyword>
<protein>
    <submittedName>
        <fullName evidence="2">Uncharacterized protein</fullName>
    </submittedName>
</protein>
<keyword evidence="3" id="KW-1185">Reference proteome</keyword>
<name>A0A2V2YW14_9BACL</name>
<dbReference type="AlphaFoldDB" id="A0A2V2YW14"/>
<accession>A0A2V2YW14</accession>
<evidence type="ECO:0000313" key="2">
    <source>
        <dbReference type="EMBL" id="PWV95312.1"/>
    </source>
</evidence>
<feature type="transmembrane region" description="Helical" evidence="1">
    <location>
        <begin position="12"/>
        <end position="30"/>
    </location>
</feature>
<comment type="caution">
    <text evidence="2">The sequence shown here is derived from an EMBL/GenBank/DDBJ whole genome shotgun (WGS) entry which is preliminary data.</text>
</comment>
<dbReference type="Proteomes" id="UP000246635">
    <property type="component" value="Unassembled WGS sequence"/>
</dbReference>
<organism evidence="2 3">
    <name type="scientific">Paenibacillus cellulosilyticus</name>
    <dbReference type="NCBI Taxonomy" id="375489"/>
    <lineage>
        <taxon>Bacteria</taxon>
        <taxon>Bacillati</taxon>
        <taxon>Bacillota</taxon>
        <taxon>Bacilli</taxon>
        <taxon>Bacillales</taxon>
        <taxon>Paenibacillaceae</taxon>
        <taxon>Paenibacillus</taxon>
    </lineage>
</organism>
<evidence type="ECO:0000256" key="1">
    <source>
        <dbReference type="SAM" id="Phobius"/>
    </source>
</evidence>
<gene>
    <name evidence="2" type="ORF">DFQ01_12824</name>
</gene>
<keyword evidence="1" id="KW-0812">Transmembrane</keyword>
<reference evidence="2 3" key="1">
    <citation type="submission" date="2018-05" db="EMBL/GenBank/DDBJ databases">
        <title>Genomic Encyclopedia of Type Strains, Phase III (KMG-III): the genomes of soil and plant-associated and newly described type strains.</title>
        <authorList>
            <person name="Whitman W."/>
        </authorList>
    </citation>
    <scope>NUCLEOTIDE SEQUENCE [LARGE SCALE GENOMIC DNA]</scope>
    <source>
        <strain evidence="2 3">CECT 5696</strain>
    </source>
</reference>
<sequence length="39" mass="4711">MPLWINWLMDHWIPTALVIGLLIAFVFVFTNRNSLFYKE</sequence>
<dbReference type="EMBL" id="QGTQ01000028">
    <property type="protein sequence ID" value="PWV95312.1"/>
    <property type="molecule type" value="Genomic_DNA"/>
</dbReference>